<dbReference type="Proteomes" id="UP000233769">
    <property type="component" value="Chromosome tk0001"/>
</dbReference>
<reference evidence="3" key="1">
    <citation type="submission" date="2017-10" db="EMBL/GenBank/DDBJ databases">
        <authorList>
            <person name="Regsiter A."/>
            <person name="William W."/>
        </authorList>
    </citation>
    <scope>NUCLEOTIDE SEQUENCE [LARGE SCALE GENOMIC DNA]</scope>
</reference>
<evidence type="ECO:0000313" key="3">
    <source>
        <dbReference type="Proteomes" id="UP000233769"/>
    </source>
</evidence>
<organism evidence="2 3">
    <name type="scientific">Methylorubrum extorquens</name>
    <name type="common">Methylobacterium dichloromethanicum</name>
    <name type="synonym">Methylobacterium extorquens</name>
    <dbReference type="NCBI Taxonomy" id="408"/>
    <lineage>
        <taxon>Bacteria</taxon>
        <taxon>Pseudomonadati</taxon>
        <taxon>Pseudomonadota</taxon>
        <taxon>Alphaproteobacteria</taxon>
        <taxon>Hyphomicrobiales</taxon>
        <taxon>Methylobacteriaceae</taxon>
        <taxon>Methylorubrum</taxon>
    </lineage>
</organism>
<name>A0A2N9AJD1_METEX</name>
<gene>
    <name evidence="2" type="ORF">TK0001_0864</name>
</gene>
<protein>
    <submittedName>
        <fullName evidence="2">Uncharacterized protein</fullName>
    </submittedName>
</protein>
<evidence type="ECO:0000256" key="1">
    <source>
        <dbReference type="SAM" id="MobiDB-lite"/>
    </source>
</evidence>
<accession>A0A2N9AJD1</accession>
<sequence length="22" mass="2431">MLRVERNTVVSGDPQETEAVTV</sequence>
<dbReference type="AlphaFoldDB" id="A0A2N9AJD1"/>
<feature type="region of interest" description="Disordered" evidence="1">
    <location>
        <begin position="1"/>
        <end position="22"/>
    </location>
</feature>
<dbReference type="EMBL" id="LT962688">
    <property type="protein sequence ID" value="SOR27466.1"/>
    <property type="molecule type" value="Genomic_DNA"/>
</dbReference>
<proteinExistence type="predicted"/>
<evidence type="ECO:0000313" key="2">
    <source>
        <dbReference type="EMBL" id="SOR27466.1"/>
    </source>
</evidence>